<dbReference type="EMBL" id="FWEW01002370">
    <property type="protein sequence ID" value="SLM38345.1"/>
    <property type="molecule type" value="Genomic_DNA"/>
</dbReference>
<comment type="function">
    <text evidence="7">Is probably involved in a pathway contributing to genomic integrity.</text>
</comment>
<evidence type="ECO:0000256" key="10">
    <source>
        <dbReference type="SAM" id="Phobius"/>
    </source>
</evidence>
<keyword evidence="4" id="KW-0256">Endoplasmic reticulum</keyword>
<keyword evidence="13" id="KW-1185">Reference proteome</keyword>
<evidence type="ECO:0000313" key="13">
    <source>
        <dbReference type="Proteomes" id="UP000192927"/>
    </source>
</evidence>
<name>A0A1W5D5L0_9LECA</name>
<evidence type="ECO:0000256" key="6">
    <source>
        <dbReference type="ARBA" id="ARBA00023136"/>
    </source>
</evidence>
<evidence type="ECO:0000256" key="9">
    <source>
        <dbReference type="SAM" id="MobiDB-lite"/>
    </source>
</evidence>
<evidence type="ECO:0000256" key="8">
    <source>
        <dbReference type="ARBA" id="ARBA00038311"/>
    </source>
</evidence>
<keyword evidence="5 10" id="KW-1133">Transmembrane helix</keyword>
<keyword evidence="2 10" id="KW-0812">Transmembrane</keyword>
<feature type="region of interest" description="Disordered" evidence="9">
    <location>
        <begin position="202"/>
        <end position="277"/>
    </location>
</feature>
<reference evidence="13" key="1">
    <citation type="submission" date="2017-03" db="EMBL/GenBank/DDBJ databases">
        <authorList>
            <person name="Sharma R."/>
            <person name="Thines M."/>
        </authorList>
    </citation>
    <scope>NUCLEOTIDE SEQUENCE [LARGE SCALE GENOMIC DNA]</scope>
</reference>
<dbReference type="AlphaFoldDB" id="A0A1W5D5L0"/>
<sequence length="277" mass="30113">MGFLRLSTLALLSLRVLSTIAQVDEASIDEEVESPSTSPNLAVRVSTSFPSSEIFGIKLINGHPTQALLSISNDEPEPIKVAFIGGSLWSDNVGQASIIMRNLTTTRYNVEIPAGQKESLSYSFATDLHPQDLKLSLATVVSDSEGAFYTIQAFNETVSVVEPDTSIFDPQIIFLYLFLLAAFLGTCYFIYSTWITTLFPQKRRGGKGGERAKRSSGQSKKVDPADQVSVVGADGPAVTSSAKAYDESWIPSHHINKPEARRVKTGGPRPKSRSKPE</sequence>
<feature type="signal peptide" evidence="11">
    <location>
        <begin position="1"/>
        <end position="21"/>
    </location>
</feature>
<dbReference type="InterPro" id="IPR005595">
    <property type="entry name" value="TRAP_alpha"/>
</dbReference>
<dbReference type="GO" id="GO:0005789">
    <property type="term" value="C:endoplasmic reticulum membrane"/>
    <property type="evidence" value="ECO:0007669"/>
    <property type="project" value="UniProtKB-SubCell"/>
</dbReference>
<evidence type="ECO:0000256" key="4">
    <source>
        <dbReference type="ARBA" id="ARBA00022824"/>
    </source>
</evidence>
<feature type="transmembrane region" description="Helical" evidence="10">
    <location>
        <begin position="173"/>
        <end position="194"/>
    </location>
</feature>
<comment type="subcellular location">
    <subcellularLocation>
        <location evidence="1">Endoplasmic reticulum membrane</location>
        <topology evidence="1">Single-pass type I membrane protein</topology>
    </subcellularLocation>
</comment>
<accession>A0A1W5D5L0</accession>
<dbReference type="PANTHER" id="PTHR12924:SF0">
    <property type="entry name" value="TRANSLOCON-ASSOCIATED PROTEIN SUBUNIT ALPHA"/>
    <property type="match status" value="1"/>
</dbReference>
<evidence type="ECO:0000256" key="5">
    <source>
        <dbReference type="ARBA" id="ARBA00022989"/>
    </source>
</evidence>
<keyword evidence="6 10" id="KW-0472">Membrane</keyword>
<evidence type="ECO:0000256" key="2">
    <source>
        <dbReference type="ARBA" id="ARBA00022692"/>
    </source>
</evidence>
<evidence type="ECO:0000256" key="1">
    <source>
        <dbReference type="ARBA" id="ARBA00004115"/>
    </source>
</evidence>
<comment type="similarity">
    <text evidence="8">Belongs to the IRC22 family.</text>
</comment>
<organism evidence="12 13">
    <name type="scientific">Lasallia pustulata</name>
    <dbReference type="NCBI Taxonomy" id="136370"/>
    <lineage>
        <taxon>Eukaryota</taxon>
        <taxon>Fungi</taxon>
        <taxon>Dikarya</taxon>
        <taxon>Ascomycota</taxon>
        <taxon>Pezizomycotina</taxon>
        <taxon>Lecanoromycetes</taxon>
        <taxon>OSLEUM clade</taxon>
        <taxon>Umbilicariomycetidae</taxon>
        <taxon>Umbilicariales</taxon>
        <taxon>Umbilicariaceae</taxon>
        <taxon>Lasallia</taxon>
    </lineage>
</organism>
<dbReference type="Pfam" id="PF03896">
    <property type="entry name" value="TRAP_alpha"/>
    <property type="match status" value="1"/>
</dbReference>
<protein>
    <submittedName>
        <fullName evidence="12">Translocon-associated protein (TRAP), alpha subunit</fullName>
    </submittedName>
</protein>
<proteinExistence type="inferred from homology"/>
<evidence type="ECO:0000256" key="11">
    <source>
        <dbReference type="SAM" id="SignalP"/>
    </source>
</evidence>
<evidence type="ECO:0000256" key="3">
    <source>
        <dbReference type="ARBA" id="ARBA00022729"/>
    </source>
</evidence>
<evidence type="ECO:0000256" key="7">
    <source>
        <dbReference type="ARBA" id="ARBA00037565"/>
    </source>
</evidence>
<dbReference type="Proteomes" id="UP000192927">
    <property type="component" value="Unassembled WGS sequence"/>
</dbReference>
<keyword evidence="3 11" id="KW-0732">Signal</keyword>
<feature type="chain" id="PRO_5012416117" evidence="11">
    <location>
        <begin position="22"/>
        <end position="277"/>
    </location>
</feature>
<dbReference type="PANTHER" id="PTHR12924">
    <property type="entry name" value="TRANSLOCON-ASSOCIATED PROTEIN, ALPHA SUBUNIT"/>
    <property type="match status" value="1"/>
</dbReference>
<evidence type="ECO:0000313" key="12">
    <source>
        <dbReference type="EMBL" id="SLM38345.1"/>
    </source>
</evidence>